<dbReference type="RefSeq" id="WP_324779723.1">
    <property type="nucleotide sequence ID" value="NZ_CP141769.1"/>
</dbReference>
<keyword evidence="5" id="KW-0436">Ligase</keyword>
<dbReference type="SUPFAM" id="SSF100950">
    <property type="entry name" value="NagB/RpiA/CoA transferase-like"/>
    <property type="match status" value="1"/>
</dbReference>
<dbReference type="Gene3D" id="3.40.50.10420">
    <property type="entry name" value="NagB/RpiA/CoA transferase-like"/>
    <property type="match status" value="1"/>
</dbReference>
<evidence type="ECO:0000313" key="5">
    <source>
        <dbReference type="EMBL" id="WRS39190.1"/>
    </source>
</evidence>
<dbReference type="PANTHER" id="PTHR23407:SF1">
    <property type="entry name" value="5-FORMYLTETRAHYDROFOLATE CYCLO-LIGASE"/>
    <property type="match status" value="1"/>
</dbReference>
<evidence type="ECO:0000256" key="1">
    <source>
        <dbReference type="ARBA" id="ARBA00010638"/>
    </source>
</evidence>
<sequence length="203" mass="23764">MDKYTLRRQLKAARKAMRPAERRHAARVALRLALRHGLLLRARRIGFYLPQGGEFDVHPLLNQALCMQRECYLPILPRRGRVMRFGRAGRHTRMAPNRYGIPEPRDAKPLRARQLDLLLMPLVGFDRAGYRLGMGGGYYDATLAFMQHRRLWRKPRLVGIAYECQRVDALPREPWDMPLDAVLTERRLHRFDNSHRGKAHSPR</sequence>
<dbReference type="InterPro" id="IPR037171">
    <property type="entry name" value="NagB/RpiA_transferase-like"/>
</dbReference>
<dbReference type="EMBL" id="CP141769">
    <property type="protein sequence ID" value="WRS39190.1"/>
    <property type="molecule type" value="Genomic_DNA"/>
</dbReference>
<comment type="similarity">
    <text evidence="1 4">Belongs to the 5-formyltetrahydrofolate cyclo-ligase family.</text>
</comment>
<proteinExistence type="inferred from homology"/>
<organism evidence="5 6">
    <name type="scientific">Thiobacillus sedimenti</name>
    <dbReference type="NCBI Taxonomy" id="3110231"/>
    <lineage>
        <taxon>Bacteria</taxon>
        <taxon>Pseudomonadati</taxon>
        <taxon>Pseudomonadota</taxon>
        <taxon>Betaproteobacteria</taxon>
        <taxon>Nitrosomonadales</taxon>
        <taxon>Thiobacillaceae</taxon>
        <taxon>Thiobacillus</taxon>
    </lineage>
</organism>
<dbReference type="InterPro" id="IPR024185">
    <property type="entry name" value="FTHF_cligase-like_sf"/>
</dbReference>
<dbReference type="GO" id="GO:0030272">
    <property type="term" value="F:5-formyltetrahydrofolate cyclo-ligase activity"/>
    <property type="evidence" value="ECO:0007669"/>
    <property type="project" value="UniProtKB-EC"/>
</dbReference>
<evidence type="ECO:0000313" key="6">
    <source>
        <dbReference type="Proteomes" id="UP001334732"/>
    </source>
</evidence>
<dbReference type="InterPro" id="IPR002698">
    <property type="entry name" value="FTHF_cligase"/>
</dbReference>
<dbReference type="Pfam" id="PF01812">
    <property type="entry name" value="5-FTHF_cyc-lig"/>
    <property type="match status" value="1"/>
</dbReference>
<evidence type="ECO:0000256" key="4">
    <source>
        <dbReference type="RuleBase" id="RU361279"/>
    </source>
</evidence>
<dbReference type="NCBIfam" id="TIGR02727">
    <property type="entry name" value="MTHFS_bact"/>
    <property type="match status" value="1"/>
</dbReference>
<dbReference type="PANTHER" id="PTHR23407">
    <property type="entry name" value="ATPASE INHIBITOR/5-FORMYLTETRAHYDROFOLATE CYCLO-LIGASE"/>
    <property type="match status" value="1"/>
</dbReference>
<name>A0ABZ1CJP3_9PROT</name>
<evidence type="ECO:0000256" key="3">
    <source>
        <dbReference type="ARBA" id="ARBA00022840"/>
    </source>
</evidence>
<gene>
    <name evidence="5" type="ORF">VA613_14450</name>
</gene>
<reference evidence="5 6" key="1">
    <citation type="submission" date="2023-12" db="EMBL/GenBank/DDBJ databases">
        <title>Thiobacillus sedimentum sp. nov., a chemolithoautotrophic sulfur-oxidizing bacterium isolated from freshwater sediment.</title>
        <authorList>
            <person name="Luo J."/>
            <person name="Dai C."/>
        </authorList>
    </citation>
    <scope>NUCLEOTIDE SEQUENCE [LARGE SCALE GENOMIC DNA]</scope>
    <source>
        <strain evidence="5 6">SCUT-2</strain>
    </source>
</reference>
<keyword evidence="6" id="KW-1185">Reference proteome</keyword>
<accession>A0ABZ1CJP3</accession>
<keyword evidence="3 4" id="KW-0067">ATP-binding</keyword>
<evidence type="ECO:0000256" key="2">
    <source>
        <dbReference type="ARBA" id="ARBA00022741"/>
    </source>
</evidence>
<comment type="catalytic activity">
    <reaction evidence="4">
        <text>(6S)-5-formyl-5,6,7,8-tetrahydrofolate + ATP = (6R)-5,10-methenyltetrahydrofolate + ADP + phosphate</text>
        <dbReference type="Rhea" id="RHEA:10488"/>
        <dbReference type="ChEBI" id="CHEBI:30616"/>
        <dbReference type="ChEBI" id="CHEBI:43474"/>
        <dbReference type="ChEBI" id="CHEBI:57455"/>
        <dbReference type="ChEBI" id="CHEBI:57457"/>
        <dbReference type="ChEBI" id="CHEBI:456216"/>
        <dbReference type="EC" id="6.3.3.2"/>
    </reaction>
</comment>
<keyword evidence="4" id="KW-0460">Magnesium</keyword>
<keyword evidence="4" id="KW-0479">Metal-binding</keyword>
<keyword evidence="2 4" id="KW-0547">Nucleotide-binding</keyword>
<dbReference type="PIRSF" id="PIRSF006806">
    <property type="entry name" value="FTHF_cligase"/>
    <property type="match status" value="1"/>
</dbReference>
<dbReference type="Proteomes" id="UP001334732">
    <property type="component" value="Chromosome"/>
</dbReference>
<protein>
    <recommendedName>
        <fullName evidence="4">5-formyltetrahydrofolate cyclo-ligase</fullName>
        <ecNumber evidence="4">6.3.3.2</ecNumber>
    </recommendedName>
</protein>
<dbReference type="EC" id="6.3.3.2" evidence="4"/>
<comment type="cofactor">
    <cofactor evidence="4">
        <name>Mg(2+)</name>
        <dbReference type="ChEBI" id="CHEBI:18420"/>
    </cofactor>
</comment>